<evidence type="ECO:0000256" key="1">
    <source>
        <dbReference type="SAM" id="MobiDB-lite"/>
    </source>
</evidence>
<feature type="compositionally biased region" description="Basic and acidic residues" evidence="1">
    <location>
        <begin position="130"/>
        <end position="139"/>
    </location>
</feature>
<reference evidence="2" key="1">
    <citation type="submission" date="2022-04" db="EMBL/GenBank/DDBJ databases">
        <authorList>
            <person name="Hwangbo M."/>
            <person name="Wang B."/>
            <person name="Yang S.-H."/>
            <person name="Gill J.J."/>
            <person name="Chu K.-H."/>
            <person name="Young R."/>
        </authorList>
    </citation>
    <scope>NUCLEOTIDE SEQUENCE</scope>
</reference>
<dbReference type="InterPro" id="IPR027417">
    <property type="entry name" value="P-loop_NTPase"/>
</dbReference>
<keyword evidence="2" id="KW-0378">Hydrolase</keyword>
<dbReference type="GO" id="GO:0004519">
    <property type="term" value="F:endonuclease activity"/>
    <property type="evidence" value="ECO:0007669"/>
    <property type="project" value="UniProtKB-KW"/>
</dbReference>
<dbReference type="EMBL" id="ON191532">
    <property type="protein sequence ID" value="URG17556.1"/>
    <property type="molecule type" value="Genomic_DNA"/>
</dbReference>
<keyword evidence="2" id="KW-0540">Nuclease</keyword>
<evidence type="ECO:0000313" key="2">
    <source>
        <dbReference type="EMBL" id="URG17556.1"/>
    </source>
</evidence>
<gene>
    <name evidence="2" type="ORF">Mbo4_066</name>
</gene>
<protein>
    <submittedName>
        <fullName evidence="2">HNH endonuclease</fullName>
    </submittedName>
</protein>
<proteinExistence type="predicted"/>
<accession>A0A9E7IML6</accession>
<keyword evidence="3" id="KW-1185">Reference proteome</keyword>
<dbReference type="Gene3D" id="1.10.30.50">
    <property type="match status" value="1"/>
</dbReference>
<organism evidence="2 3">
    <name type="scientific">Rhodococcus phage Mbo4</name>
    <dbReference type="NCBI Taxonomy" id="2936912"/>
    <lineage>
        <taxon>Viruses</taxon>
        <taxon>Duplodnaviria</taxon>
        <taxon>Heunggongvirae</taxon>
        <taxon>Uroviricota</taxon>
        <taxon>Caudoviricetes</taxon>
        <taxon>Mboquatrovirus</taxon>
        <taxon>Mboquatrovirus Mbo4</taxon>
    </lineage>
</organism>
<keyword evidence="2" id="KW-0255">Endonuclease</keyword>
<name>A0A9E7IML6_9CAUD</name>
<dbReference type="Gene3D" id="3.40.50.300">
    <property type="entry name" value="P-loop containing nucleotide triphosphate hydrolases"/>
    <property type="match status" value="1"/>
</dbReference>
<sequence length="244" mass="27029">MLYVVTGPPAAGKSTYCRQHAQPTDVIIDYDLIANALTPPREGVNSHDHSDAVKALAKAARQAAIDKALTLNDCDVYLIHSTPSAALLDRYRRAGAHIVTVDPGREVVMSRCRAERPRRMLAVAAQWYDDQRQGDDDTAPRPARNKNKELGRAHRNNRDRLLKAHNDGTACWWCGQPMYRDAGRNWDEQPLAADHTKARAHGGTKADRLLHATCNKQRGDGSRDHTRPALAATRGGWAGNSMTW</sequence>
<feature type="compositionally biased region" description="Basic and acidic residues" evidence="1">
    <location>
        <begin position="146"/>
        <end position="157"/>
    </location>
</feature>
<evidence type="ECO:0000313" key="3">
    <source>
        <dbReference type="Proteomes" id="UP001057085"/>
    </source>
</evidence>
<dbReference type="SUPFAM" id="SSF52540">
    <property type="entry name" value="P-loop containing nucleoside triphosphate hydrolases"/>
    <property type="match status" value="1"/>
</dbReference>
<dbReference type="Proteomes" id="UP001057085">
    <property type="component" value="Segment"/>
</dbReference>
<feature type="region of interest" description="Disordered" evidence="1">
    <location>
        <begin position="130"/>
        <end position="157"/>
    </location>
</feature>